<evidence type="ECO:0000313" key="3">
    <source>
        <dbReference type="Proteomes" id="UP000214603"/>
    </source>
</evidence>
<dbReference type="EMBL" id="NJIH01000003">
    <property type="protein sequence ID" value="OWT63958.1"/>
    <property type="molecule type" value="Genomic_DNA"/>
</dbReference>
<accession>A0A225MRW3</accession>
<feature type="domain" description="YrdC-like" evidence="1">
    <location>
        <begin position="49"/>
        <end position="248"/>
    </location>
</feature>
<keyword evidence="3" id="KW-1185">Reference proteome</keyword>
<protein>
    <recommendedName>
        <fullName evidence="1">YrdC-like domain-containing protein</fullName>
    </recommendedName>
</protein>
<dbReference type="Gene3D" id="3.90.870.10">
    <property type="entry name" value="DHBP synthase"/>
    <property type="match status" value="1"/>
</dbReference>
<name>A0A225MRW3_9BURK</name>
<gene>
    <name evidence="2" type="ORF">CEY11_06570</name>
</gene>
<dbReference type="GO" id="GO:0003725">
    <property type="term" value="F:double-stranded RNA binding"/>
    <property type="evidence" value="ECO:0007669"/>
    <property type="project" value="InterPro"/>
</dbReference>
<dbReference type="Pfam" id="PF01300">
    <property type="entry name" value="Sua5_yciO_yrdC"/>
    <property type="match status" value="1"/>
</dbReference>
<evidence type="ECO:0000259" key="1">
    <source>
        <dbReference type="PROSITE" id="PS51163"/>
    </source>
</evidence>
<reference evidence="3" key="1">
    <citation type="submission" date="2017-06" db="EMBL/GenBank/DDBJ databases">
        <title>Herbaspirillum phytohormonus sp. nov., isolated from the root nodule of Robinia pseudoacacia in lead-zinc mine.</title>
        <authorList>
            <person name="Fan M."/>
            <person name="Lin Y."/>
        </authorList>
    </citation>
    <scope>NUCLEOTIDE SEQUENCE [LARGE SCALE GENOMIC DNA]</scope>
    <source>
        <strain evidence="3">SC-089</strain>
    </source>
</reference>
<comment type="caution">
    <text evidence="2">The sequence shown here is derived from an EMBL/GenBank/DDBJ whole genome shotgun (WGS) entry which is preliminary data.</text>
</comment>
<sequence length="274" mass="30946">MSYAGRLRRILKRPRTTQAALRQSPRSHSIHRKEYFMALKQIPDDATIKKDGQKAFECLQSGGVVILHYDVSYAVLCATDDALRKVYAAKNRSYDRASGVSGSYEIHRKVHVLPEEKKEMIRIIVQEYDLPLSVIAPFAPEDPFIGKLTPFLRGMATRDGTVNFLMNAGKLRDEIAKLSWEHQFPIIGSSANASLKGTKYRVEDIEPEVLAAADLIIDYGPSKHIQTRSLSSTQIDFRDFKVVRFGICYDQIAAVLRDRFDIQLPADPYRAKAG</sequence>
<dbReference type="InterPro" id="IPR017945">
    <property type="entry name" value="DHBP_synth_RibB-like_a/b_dom"/>
</dbReference>
<evidence type="ECO:0000313" key="2">
    <source>
        <dbReference type="EMBL" id="OWT63958.1"/>
    </source>
</evidence>
<proteinExistence type="predicted"/>
<dbReference type="AlphaFoldDB" id="A0A225MRW3"/>
<organism evidence="2 3">
    <name type="scientific">Candidimonas nitroreducens</name>
    <dbReference type="NCBI Taxonomy" id="683354"/>
    <lineage>
        <taxon>Bacteria</taxon>
        <taxon>Pseudomonadati</taxon>
        <taxon>Pseudomonadota</taxon>
        <taxon>Betaproteobacteria</taxon>
        <taxon>Burkholderiales</taxon>
        <taxon>Alcaligenaceae</taxon>
        <taxon>Candidimonas</taxon>
    </lineage>
</organism>
<dbReference type="SUPFAM" id="SSF55821">
    <property type="entry name" value="YrdC/RibB"/>
    <property type="match status" value="1"/>
</dbReference>
<dbReference type="Proteomes" id="UP000214603">
    <property type="component" value="Unassembled WGS sequence"/>
</dbReference>
<dbReference type="InterPro" id="IPR006070">
    <property type="entry name" value="Sua5-like_dom"/>
</dbReference>
<dbReference type="PROSITE" id="PS51163">
    <property type="entry name" value="YRDC"/>
    <property type="match status" value="1"/>
</dbReference>